<proteinExistence type="predicted"/>
<dbReference type="EMBL" id="JAIFZM010000001">
    <property type="protein sequence ID" value="MCG3417521.1"/>
    <property type="molecule type" value="Genomic_DNA"/>
</dbReference>
<keyword evidence="2" id="KW-1185">Reference proteome</keyword>
<dbReference type="RefSeq" id="WP_106898386.1">
    <property type="nucleotide sequence ID" value="NZ_JAIFZM010000001.1"/>
</dbReference>
<gene>
    <name evidence="1" type="ORF">K3T81_00035</name>
</gene>
<name>A0AAW5B1J5_9BACI</name>
<comment type="caution">
    <text evidence="1">The sequence shown here is derived from an EMBL/GenBank/DDBJ whole genome shotgun (WGS) entry which is preliminary data.</text>
</comment>
<organism evidence="1 2">
    <name type="scientific">Oceanobacillus jordanicus</name>
    <dbReference type="NCBI Taxonomy" id="2867266"/>
    <lineage>
        <taxon>Bacteria</taxon>
        <taxon>Bacillati</taxon>
        <taxon>Bacillota</taxon>
        <taxon>Bacilli</taxon>
        <taxon>Bacillales</taxon>
        <taxon>Bacillaceae</taxon>
        <taxon>Oceanobacillus</taxon>
    </lineage>
</organism>
<protein>
    <recommendedName>
        <fullName evidence="3">Transcriptional regulator</fullName>
    </recommendedName>
</protein>
<sequence>MQMELTKKEKKDKIKLIEYYLKNYTTFKVANDNLQRQLQYLTPDENQSHLSMNSDEKEKIIIIRKKLNETLLIENSIENAISNLDMIEQKFINLRYFRNYSIEKTAQTIGYSKASLYVLRSRIMDKLLISFGIMIK</sequence>
<evidence type="ECO:0000313" key="2">
    <source>
        <dbReference type="Proteomes" id="UP001199631"/>
    </source>
</evidence>
<dbReference type="AlphaFoldDB" id="A0AAW5B1J5"/>
<evidence type="ECO:0000313" key="1">
    <source>
        <dbReference type="EMBL" id="MCG3417521.1"/>
    </source>
</evidence>
<dbReference type="InterPro" id="IPR013324">
    <property type="entry name" value="RNA_pol_sigma_r3/r4-like"/>
</dbReference>
<reference evidence="1 2" key="1">
    <citation type="journal article" date="2022" name="Evol. Bioinform. Online">
        <title>Draft Genome Sequence of Oceanobacillus jordanicus Strain GSFE11, a Halotolerant Plant Growth-Promoting Bacterial Endophyte Isolated From the Jordan Valley.</title>
        <authorList>
            <person name="Alhindi T."/>
            <person name="Albdaiwi R."/>
        </authorList>
    </citation>
    <scope>NUCLEOTIDE SEQUENCE [LARGE SCALE GENOMIC DNA]</scope>
    <source>
        <strain evidence="1 2">GSFE11</strain>
    </source>
</reference>
<dbReference type="SUPFAM" id="SSF88659">
    <property type="entry name" value="Sigma3 and sigma4 domains of RNA polymerase sigma factors"/>
    <property type="match status" value="1"/>
</dbReference>
<evidence type="ECO:0008006" key="3">
    <source>
        <dbReference type="Google" id="ProtNLM"/>
    </source>
</evidence>
<dbReference type="Proteomes" id="UP001199631">
    <property type="component" value="Unassembled WGS sequence"/>
</dbReference>
<accession>A0AAW5B1J5</accession>